<dbReference type="Gene3D" id="1.20.1600.10">
    <property type="entry name" value="Outer membrane efflux proteins (OEP)"/>
    <property type="match status" value="1"/>
</dbReference>
<evidence type="ECO:0000313" key="7">
    <source>
        <dbReference type="Proteomes" id="UP000676194"/>
    </source>
</evidence>
<reference evidence="6" key="1">
    <citation type="submission" date="2021-05" db="EMBL/GenBank/DDBJ databases">
        <title>Complete genome sequence of the cellulolytic planctomycete Telmatocola sphagniphila SP2T and characterization of the first cellulase from planctomycetes.</title>
        <authorList>
            <person name="Rakitin A.L."/>
            <person name="Beletsky A.V."/>
            <person name="Naumoff D.G."/>
            <person name="Kulichevskaya I.S."/>
            <person name="Mardanov A.V."/>
            <person name="Ravin N.V."/>
            <person name="Dedysh S.N."/>
        </authorList>
    </citation>
    <scope>NUCLEOTIDE SEQUENCE</scope>
    <source>
        <strain evidence="6">SP2T</strain>
    </source>
</reference>
<accession>A0A8E6B3E5</accession>
<comment type="subcellular location">
    <subcellularLocation>
        <location evidence="1">Cell outer membrane</location>
    </subcellularLocation>
</comment>
<dbReference type="GO" id="GO:0015288">
    <property type="term" value="F:porin activity"/>
    <property type="evidence" value="ECO:0007669"/>
    <property type="project" value="TreeGrafter"/>
</dbReference>
<organism evidence="6 7">
    <name type="scientific">Telmatocola sphagniphila</name>
    <dbReference type="NCBI Taxonomy" id="1123043"/>
    <lineage>
        <taxon>Bacteria</taxon>
        <taxon>Pseudomonadati</taxon>
        <taxon>Planctomycetota</taxon>
        <taxon>Planctomycetia</taxon>
        <taxon>Gemmatales</taxon>
        <taxon>Gemmataceae</taxon>
    </lineage>
</organism>
<keyword evidence="3" id="KW-0812">Transmembrane</keyword>
<protein>
    <submittedName>
        <fullName evidence="6">TolC family protein</fullName>
    </submittedName>
</protein>
<proteinExistence type="predicted"/>
<keyword evidence="7" id="KW-1185">Reference proteome</keyword>
<keyword evidence="4" id="KW-0472">Membrane</keyword>
<evidence type="ECO:0000256" key="3">
    <source>
        <dbReference type="ARBA" id="ARBA00022692"/>
    </source>
</evidence>
<evidence type="ECO:0000313" key="6">
    <source>
        <dbReference type="EMBL" id="QVL30396.1"/>
    </source>
</evidence>
<evidence type="ECO:0000256" key="1">
    <source>
        <dbReference type="ARBA" id="ARBA00004442"/>
    </source>
</evidence>
<evidence type="ECO:0000256" key="2">
    <source>
        <dbReference type="ARBA" id="ARBA00022452"/>
    </source>
</evidence>
<dbReference type="KEGG" id="tsph:KIH39_16225"/>
<keyword evidence="5" id="KW-0998">Cell outer membrane</keyword>
<dbReference type="GO" id="GO:0009279">
    <property type="term" value="C:cell outer membrane"/>
    <property type="evidence" value="ECO:0007669"/>
    <property type="project" value="UniProtKB-SubCell"/>
</dbReference>
<gene>
    <name evidence="6" type="ORF">KIH39_16225</name>
</gene>
<evidence type="ECO:0000256" key="5">
    <source>
        <dbReference type="ARBA" id="ARBA00023237"/>
    </source>
</evidence>
<dbReference type="AlphaFoldDB" id="A0A8E6B3E5"/>
<dbReference type="Proteomes" id="UP000676194">
    <property type="component" value="Chromosome"/>
</dbReference>
<dbReference type="InterPro" id="IPR051906">
    <property type="entry name" value="TolC-like"/>
</dbReference>
<keyword evidence="2" id="KW-1134">Transmembrane beta strand</keyword>
<dbReference type="GO" id="GO:0015562">
    <property type="term" value="F:efflux transmembrane transporter activity"/>
    <property type="evidence" value="ECO:0007669"/>
    <property type="project" value="InterPro"/>
</dbReference>
<dbReference type="GO" id="GO:1990281">
    <property type="term" value="C:efflux pump complex"/>
    <property type="evidence" value="ECO:0007669"/>
    <property type="project" value="TreeGrafter"/>
</dbReference>
<evidence type="ECO:0000256" key="4">
    <source>
        <dbReference type="ARBA" id="ARBA00023136"/>
    </source>
</evidence>
<dbReference type="SUPFAM" id="SSF56954">
    <property type="entry name" value="Outer membrane efflux proteins (OEP)"/>
    <property type="match status" value="1"/>
</dbReference>
<dbReference type="PANTHER" id="PTHR30026">
    <property type="entry name" value="OUTER MEMBRANE PROTEIN TOLC"/>
    <property type="match status" value="1"/>
</dbReference>
<dbReference type="EMBL" id="CP074694">
    <property type="protein sequence ID" value="QVL30396.1"/>
    <property type="molecule type" value="Genomic_DNA"/>
</dbReference>
<name>A0A8E6B3E5_9BACT</name>
<dbReference type="RefSeq" id="WP_213494267.1">
    <property type="nucleotide sequence ID" value="NZ_CP074694.1"/>
</dbReference>
<sequence length="561" mass="62074">MPDCYVRYSRNFDLIPPRKVADRETEASLPSIDWFQVVQMPLRCTCLGIGLVLGFLSSAGSAQEPSANLSAKPESLRRTSFQVAIPLFTEENKSAAPTPGEPETKKLIPSVRPNPLVSLTANPNYRPITLTEAVLIANRQGIDALQADRAIDLANAEYQKTRLLWLPNINAGTDYFYHSGATQGADGSLLMNNRQSFMYGVGWNAVFGITDAIYAPIAARRELRARESIKLAINNDLSLSVIEAYFTLLQYAGELATDQMLIIQGEELVRQVGALAEGLVPAVETNRAKVELSRRKQAASTTRERYLYSQADLTRLMRISPTQPLMPSEPSNLKIRLIDPKYSVDELIPIALTNRPELASQQALVQATLDRLRQEKMRPLIPSLAFRSVSTNPSGSLAVGSFSAGSAGNFGSMSGRFDYDIQVIWELQNLGLGNYVRIKEKRTEHEIALLELFRIQDRVAAEVIQAYASVTSAAERLLVAEPAYDEARELLAKNIEAMTQTRRVGNLLTLIVRPQEVVASMQAMAQANSDYQAAIADYNRAQFRLYRALGHPIDTLLSGLR</sequence>
<dbReference type="PANTHER" id="PTHR30026:SF20">
    <property type="entry name" value="OUTER MEMBRANE PROTEIN TOLC"/>
    <property type="match status" value="1"/>
</dbReference>